<proteinExistence type="predicted"/>
<evidence type="ECO:0000313" key="3">
    <source>
        <dbReference type="Proteomes" id="UP001165378"/>
    </source>
</evidence>
<reference evidence="2" key="1">
    <citation type="submission" date="2022-01" db="EMBL/GenBank/DDBJ databases">
        <title>Genome-Based Taxonomic Classification of the Phylum Actinobacteria.</title>
        <authorList>
            <person name="Gao Y."/>
        </authorList>
    </citation>
    <scope>NUCLEOTIDE SEQUENCE</scope>
    <source>
        <strain evidence="2">KLBMP 8922</strain>
    </source>
</reference>
<organism evidence="2 3">
    <name type="scientific">Yinghuangia soli</name>
    <dbReference type="NCBI Taxonomy" id="2908204"/>
    <lineage>
        <taxon>Bacteria</taxon>
        <taxon>Bacillati</taxon>
        <taxon>Actinomycetota</taxon>
        <taxon>Actinomycetes</taxon>
        <taxon>Kitasatosporales</taxon>
        <taxon>Streptomycetaceae</taxon>
        <taxon>Yinghuangia</taxon>
    </lineage>
</organism>
<dbReference type="RefSeq" id="WP_235058781.1">
    <property type="nucleotide sequence ID" value="NZ_JAKFHA010000071.1"/>
</dbReference>
<evidence type="ECO:0000256" key="1">
    <source>
        <dbReference type="SAM" id="MobiDB-lite"/>
    </source>
</evidence>
<name>A0AA41Q9D3_9ACTN</name>
<feature type="region of interest" description="Disordered" evidence="1">
    <location>
        <begin position="44"/>
        <end position="67"/>
    </location>
</feature>
<comment type="caution">
    <text evidence="2">The sequence shown here is derived from an EMBL/GenBank/DDBJ whole genome shotgun (WGS) entry which is preliminary data.</text>
</comment>
<dbReference type="Proteomes" id="UP001165378">
    <property type="component" value="Unassembled WGS sequence"/>
</dbReference>
<dbReference type="EMBL" id="JAKFHA010000071">
    <property type="protein sequence ID" value="MCF2533988.1"/>
    <property type="molecule type" value="Genomic_DNA"/>
</dbReference>
<dbReference type="AlphaFoldDB" id="A0AA41Q9D3"/>
<keyword evidence="3" id="KW-1185">Reference proteome</keyword>
<gene>
    <name evidence="2" type="ORF">LZ495_43150</name>
</gene>
<sequence length="67" mass="6932">MQTFLDSAKSQGSSAHTTFGNWYCSGGTIPEDFPVRTGGCVRNNGSKGRDEIAADYTGPLGTSAVAS</sequence>
<protein>
    <submittedName>
        <fullName evidence="2">Uncharacterized protein</fullName>
    </submittedName>
</protein>
<accession>A0AA41Q9D3</accession>
<evidence type="ECO:0000313" key="2">
    <source>
        <dbReference type="EMBL" id="MCF2533988.1"/>
    </source>
</evidence>